<evidence type="ECO:0000313" key="2">
    <source>
        <dbReference type="Proteomes" id="UP001050975"/>
    </source>
</evidence>
<proteinExistence type="predicted"/>
<keyword evidence="2" id="KW-1185">Reference proteome</keyword>
<organism evidence="1 2">
    <name type="scientific">Microseira wollei NIES-4236</name>
    <dbReference type="NCBI Taxonomy" id="2530354"/>
    <lineage>
        <taxon>Bacteria</taxon>
        <taxon>Bacillati</taxon>
        <taxon>Cyanobacteriota</taxon>
        <taxon>Cyanophyceae</taxon>
        <taxon>Oscillatoriophycideae</taxon>
        <taxon>Aerosakkonematales</taxon>
        <taxon>Aerosakkonemataceae</taxon>
        <taxon>Microseira</taxon>
    </lineage>
</organism>
<dbReference type="Proteomes" id="UP001050975">
    <property type="component" value="Unassembled WGS sequence"/>
</dbReference>
<comment type="caution">
    <text evidence="1">The sequence shown here is derived from an EMBL/GenBank/DDBJ whole genome shotgun (WGS) entry which is preliminary data.</text>
</comment>
<reference evidence="1" key="1">
    <citation type="submission" date="2019-10" db="EMBL/GenBank/DDBJ databases">
        <title>Draft genome sequece of Microseira wollei NIES-4236.</title>
        <authorList>
            <person name="Yamaguchi H."/>
            <person name="Suzuki S."/>
            <person name="Kawachi M."/>
        </authorList>
    </citation>
    <scope>NUCLEOTIDE SEQUENCE</scope>
    <source>
        <strain evidence="1">NIES-4236</strain>
    </source>
</reference>
<dbReference type="EMBL" id="BLAY01000011">
    <property type="protein sequence ID" value="GET36283.1"/>
    <property type="molecule type" value="Genomic_DNA"/>
</dbReference>
<accession>A0AAV3X4Q2</accession>
<dbReference type="AlphaFoldDB" id="A0AAV3X4Q2"/>
<evidence type="ECO:0000313" key="1">
    <source>
        <dbReference type="EMBL" id="GET36283.1"/>
    </source>
</evidence>
<protein>
    <submittedName>
        <fullName evidence="1">Uncharacterized protein</fullName>
    </submittedName>
</protein>
<dbReference type="RefSeq" id="WP_226575612.1">
    <property type="nucleotide sequence ID" value="NZ_BLAY01000011.1"/>
</dbReference>
<name>A0AAV3X4Q2_9CYAN</name>
<sequence>MVAKAPLKHFTVAKRTRSIDNNYRFLVMDFTRRRLRRLNDQIFEYIEAPCPEEDLEKAWKVMQSLYYDLYMLRAIREAKEAVQPGDTMLYEEALRVYRSL</sequence>
<gene>
    <name evidence="1" type="ORF">MiSe_10310</name>
</gene>